<sequence length="131" mass="12859">MEVPLEGGGVMVVEVAKTNVPGELVLASGGPGSVTARAQRTLQESLAHVLPVVRAVRDGLVAVAPHETTVEFGLTVGGETGLVFAKGTAEVNFKVTMTWHLAEVPSANGSPAGAGTSGANASAGGTGNAGA</sequence>
<feature type="compositionally biased region" description="Low complexity" evidence="1">
    <location>
        <begin position="105"/>
        <end position="123"/>
    </location>
</feature>
<dbReference type="Proteomes" id="UP000604475">
    <property type="component" value="Unassembled WGS sequence"/>
</dbReference>
<dbReference type="Pfam" id="PF19493">
    <property type="entry name" value="Trypco1"/>
    <property type="match status" value="1"/>
</dbReference>
<keyword evidence="4" id="KW-1185">Reference proteome</keyword>
<gene>
    <name evidence="3" type="ORF">I7412_16945</name>
</gene>
<dbReference type="AlphaFoldDB" id="A0A937RF03"/>
<reference evidence="3" key="1">
    <citation type="submission" date="2020-12" db="EMBL/GenBank/DDBJ databases">
        <title>Genomic characterization of non-nitrogen-fixing Frankia strains.</title>
        <authorList>
            <person name="Carlos-Shanley C."/>
            <person name="Guerra T."/>
            <person name="Hahn D."/>
        </authorList>
    </citation>
    <scope>NUCLEOTIDE SEQUENCE</scope>
    <source>
        <strain evidence="3">CN6</strain>
    </source>
</reference>
<protein>
    <recommendedName>
        <fullName evidence="2">Trypsin-co-occurring domain-containing protein</fullName>
    </recommendedName>
</protein>
<accession>A0A937RF03</accession>
<comment type="caution">
    <text evidence="3">The sequence shown here is derived from an EMBL/GenBank/DDBJ whole genome shotgun (WGS) entry which is preliminary data.</text>
</comment>
<dbReference type="EMBL" id="JAEACQ010000195">
    <property type="protein sequence ID" value="MBL7628812.1"/>
    <property type="molecule type" value="Genomic_DNA"/>
</dbReference>
<feature type="domain" description="Trypsin-co-occurring" evidence="2">
    <location>
        <begin position="3"/>
        <end position="100"/>
    </location>
</feature>
<evidence type="ECO:0000256" key="1">
    <source>
        <dbReference type="SAM" id="MobiDB-lite"/>
    </source>
</evidence>
<name>A0A937RF03_9ACTN</name>
<dbReference type="RefSeq" id="WP_203006861.1">
    <property type="nucleotide sequence ID" value="NZ_JADWYU010000245.1"/>
</dbReference>
<dbReference type="InterPro" id="IPR045794">
    <property type="entry name" value="Trypco1"/>
</dbReference>
<proteinExistence type="predicted"/>
<dbReference type="NCBIfam" id="NF041216">
    <property type="entry name" value="CU044_2847_fam"/>
    <property type="match status" value="1"/>
</dbReference>
<evidence type="ECO:0000313" key="3">
    <source>
        <dbReference type="EMBL" id="MBL7628812.1"/>
    </source>
</evidence>
<feature type="region of interest" description="Disordered" evidence="1">
    <location>
        <begin position="105"/>
        <end position="131"/>
    </location>
</feature>
<evidence type="ECO:0000313" key="4">
    <source>
        <dbReference type="Proteomes" id="UP000604475"/>
    </source>
</evidence>
<organism evidence="3 4">
    <name type="scientific">Frankia nepalensis</name>
    <dbReference type="NCBI Taxonomy" id="1836974"/>
    <lineage>
        <taxon>Bacteria</taxon>
        <taxon>Bacillati</taxon>
        <taxon>Actinomycetota</taxon>
        <taxon>Actinomycetes</taxon>
        <taxon>Frankiales</taxon>
        <taxon>Frankiaceae</taxon>
        <taxon>Frankia</taxon>
    </lineage>
</organism>
<evidence type="ECO:0000259" key="2">
    <source>
        <dbReference type="Pfam" id="PF19493"/>
    </source>
</evidence>